<feature type="region of interest" description="Disordered" evidence="1">
    <location>
        <begin position="1"/>
        <end position="62"/>
    </location>
</feature>
<feature type="compositionally biased region" description="Polar residues" evidence="1">
    <location>
        <begin position="445"/>
        <end position="458"/>
    </location>
</feature>
<feature type="compositionally biased region" description="Basic residues" evidence="1">
    <location>
        <begin position="314"/>
        <end position="332"/>
    </location>
</feature>
<gene>
    <name evidence="2" type="ORF">QCA50_016683</name>
</gene>
<feature type="region of interest" description="Disordered" evidence="1">
    <location>
        <begin position="85"/>
        <end position="142"/>
    </location>
</feature>
<sequence length="613" mass="66032">MQNSFGERPTRKRSNTDAKENEKGKGRGKKRKGSKASALLDFEDDLEVDDDEEGLGKNWLGEDIGPLIGDTMLVEFEVGLIEPLLDPSVYPSTSSSTSASTSYPSNSHSNSNSNWYQDSDGSEQDDATYGNERGRRGLGPSESNMMPFLSVVALSPRDYSLGSAHQALVARHLVAGEPAPKPLNNLSVGGPDDSDTRIDEDHNVLSNGDSMYVYSYNSDNRHRQSMISLGAHSSSHSHLYSQDLGFNLPMPVVPSDAPQSSDMSIITSGSQTSSSLIGSLNFVGGAYQSAYASSASLKVYGVDDSLMSSTSGGHQHHHQSPHDHRQHPHHPRTISLGSDQDSNPNSGTTSTLMTPAQSLQWSLQGRESSNTFRQWKGDNNGFDADGYDRDTLGGLGGLSRRSRPQQRTPSPISHSSSNFTTQSIPSSPHRDARAKTKSLVDHIRQSTFHPTKRTSANELLNAEVGMNRVEEPTKNTGSGPSNRYHPYRTDSASSHRSHTSTNSSTSSCPSPVLLTPTSTCTTNTSVPSMNLATMLPPTAIHSQHSQATQLPQLPLTLRYKRQASDVDITSYAENVNVNVGGVAGMGISPYSVPAPMASLVDSNLGWYGTVLGR</sequence>
<feature type="compositionally biased region" description="Low complexity" evidence="1">
    <location>
        <begin position="87"/>
        <end position="116"/>
    </location>
</feature>
<protein>
    <submittedName>
        <fullName evidence="2">Uncharacterized protein</fullName>
    </submittedName>
</protein>
<feature type="compositionally biased region" description="Polar residues" evidence="1">
    <location>
        <begin position="335"/>
        <end position="373"/>
    </location>
</feature>
<evidence type="ECO:0000313" key="3">
    <source>
        <dbReference type="Proteomes" id="UP001385951"/>
    </source>
</evidence>
<dbReference type="EMBL" id="JASBNA010000051">
    <property type="protein sequence ID" value="KAK7680174.1"/>
    <property type="molecule type" value="Genomic_DNA"/>
</dbReference>
<feature type="compositionally biased region" description="Low complexity" evidence="1">
    <location>
        <begin position="489"/>
        <end position="512"/>
    </location>
</feature>
<keyword evidence="3" id="KW-1185">Reference proteome</keyword>
<name>A0AAW0FKU1_9APHY</name>
<feature type="compositionally biased region" description="Basic and acidic residues" evidence="1">
    <location>
        <begin position="14"/>
        <end position="25"/>
    </location>
</feature>
<feature type="region of interest" description="Disordered" evidence="1">
    <location>
        <begin position="307"/>
        <end position="512"/>
    </location>
</feature>
<dbReference type="Proteomes" id="UP001385951">
    <property type="component" value="Unassembled WGS sequence"/>
</dbReference>
<feature type="compositionally biased region" description="Acidic residues" evidence="1">
    <location>
        <begin position="41"/>
        <end position="53"/>
    </location>
</feature>
<feature type="region of interest" description="Disordered" evidence="1">
    <location>
        <begin position="178"/>
        <end position="204"/>
    </location>
</feature>
<feature type="compositionally biased region" description="Polar residues" evidence="1">
    <location>
        <begin position="414"/>
        <end position="426"/>
    </location>
</feature>
<proteinExistence type="predicted"/>
<comment type="caution">
    <text evidence="2">The sequence shown here is derived from an EMBL/GenBank/DDBJ whole genome shotgun (WGS) entry which is preliminary data.</text>
</comment>
<dbReference type="AlphaFoldDB" id="A0AAW0FKU1"/>
<evidence type="ECO:0000313" key="2">
    <source>
        <dbReference type="EMBL" id="KAK7680174.1"/>
    </source>
</evidence>
<reference evidence="2 3" key="1">
    <citation type="submission" date="2022-09" db="EMBL/GenBank/DDBJ databases">
        <authorList>
            <person name="Palmer J.M."/>
        </authorList>
    </citation>
    <scope>NUCLEOTIDE SEQUENCE [LARGE SCALE GENOMIC DNA]</scope>
    <source>
        <strain evidence="2 3">DSM 7382</strain>
    </source>
</reference>
<organism evidence="2 3">
    <name type="scientific">Cerrena zonata</name>
    <dbReference type="NCBI Taxonomy" id="2478898"/>
    <lineage>
        <taxon>Eukaryota</taxon>
        <taxon>Fungi</taxon>
        <taxon>Dikarya</taxon>
        <taxon>Basidiomycota</taxon>
        <taxon>Agaricomycotina</taxon>
        <taxon>Agaricomycetes</taxon>
        <taxon>Polyporales</taxon>
        <taxon>Cerrenaceae</taxon>
        <taxon>Cerrena</taxon>
    </lineage>
</organism>
<accession>A0AAW0FKU1</accession>
<evidence type="ECO:0000256" key="1">
    <source>
        <dbReference type="SAM" id="MobiDB-lite"/>
    </source>
</evidence>
<feature type="compositionally biased region" description="Basic and acidic residues" evidence="1">
    <location>
        <begin position="194"/>
        <end position="203"/>
    </location>
</feature>
<feature type="compositionally biased region" description="Basic and acidic residues" evidence="1">
    <location>
        <begin position="428"/>
        <end position="444"/>
    </location>
</feature>